<dbReference type="InterPro" id="IPR051908">
    <property type="entry name" value="Ribosomal_N-acetyltransferase"/>
</dbReference>
<dbReference type="Gene3D" id="3.40.630.30">
    <property type="match status" value="2"/>
</dbReference>
<gene>
    <name evidence="1" type="ORF">GGQ22_07580</name>
</gene>
<dbReference type="Proteomes" id="UP000433406">
    <property type="component" value="Unassembled WGS sequence"/>
</dbReference>
<dbReference type="EMBL" id="WLCI01000008">
    <property type="protein sequence ID" value="MTB94944.1"/>
    <property type="molecule type" value="Genomic_DNA"/>
</dbReference>
<keyword evidence="1" id="KW-0808">Transferase</keyword>
<evidence type="ECO:0000313" key="2">
    <source>
        <dbReference type="Proteomes" id="UP000433406"/>
    </source>
</evidence>
<keyword evidence="2" id="KW-1185">Reference proteome</keyword>
<name>A0A6I3J663_9ACTN</name>
<protein>
    <submittedName>
        <fullName evidence="1">GNAT family N-acetyltransferase</fullName>
    </submittedName>
</protein>
<accession>A0A6I3J663</accession>
<comment type="caution">
    <text evidence="1">The sequence shown here is derived from an EMBL/GenBank/DDBJ whole genome shotgun (WGS) entry which is preliminary data.</text>
</comment>
<dbReference type="AlphaFoldDB" id="A0A6I3J663"/>
<dbReference type="Pfam" id="PF13302">
    <property type="entry name" value="Acetyltransf_3"/>
    <property type="match status" value="1"/>
</dbReference>
<dbReference type="SUPFAM" id="SSF55729">
    <property type="entry name" value="Acyl-CoA N-acyltransferases (Nat)"/>
    <property type="match status" value="2"/>
</dbReference>
<dbReference type="GO" id="GO:1990189">
    <property type="term" value="F:protein N-terminal-serine acetyltransferase activity"/>
    <property type="evidence" value="ECO:0007669"/>
    <property type="project" value="TreeGrafter"/>
</dbReference>
<organism evidence="1 2">
    <name type="scientific">Nocardioides marmotae</name>
    <dbReference type="NCBI Taxonomy" id="2663857"/>
    <lineage>
        <taxon>Bacteria</taxon>
        <taxon>Bacillati</taxon>
        <taxon>Actinomycetota</taxon>
        <taxon>Actinomycetes</taxon>
        <taxon>Propionibacteriales</taxon>
        <taxon>Nocardioidaceae</taxon>
        <taxon>Nocardioides</taxon>
    </lineage>
</organism>
<proteinExistence type="predicted"/>
<dbReference type="RefSeq" id="WP_154614678.1">
    <property type="nucleotide sequence ID" value="NZ_CP053660.1"/>
</dbReference>
<reference evidence="1 2" key="1">
    <citation type="submission" date="2019-10" db="EMBL/GenBank/DDBJ databases">
        <title>Nocardioides novel species isolated from the excrement of Marmot.</title>
        <authorList>
            <person name="Zhang G."/>
        </authorList>
    </citation>
    <scope>NUCLEOTIDE SEQUENCE [LARGE SCALE GENOMIC DNA]</scope>
    <source>
        <strain evidence="2">zg-579</strain>
    </source>
</reference>
<dbReference type="PANTHER" id="PTHR43441:SF10">
    <property type="entry name" value="ACETYLTRANSFERASE"/>
    <property type="match status" value="1"/>
</dbReference>
<evidence type="ECO:0000313" key="1">
    <source>
        <dbReference type="EMBL" id="MTB94944.1"/>
    </source>
</evidence>
<dbReference type="PROSITE" id="PS51186">
    <property type="entry name" value="GNAT"/>
    <property type="match status" value="1"/>
</dbReference>
<sequence>MSNVAVLDLGGGRAELRLPPGALPVLTDLRAVVADAFTAPDLHCLAAYVAVDSWAERRLLHETGFARDGVLRDWLPGPDGRRADAWVGTVLRDDPLEPPHPWPEVPELEAGGLLLRPWRDADVPRIVEGCADAESQHWLGQMPAAYTSDAARAWLQDSAERVAEGTAMNWAVVDPGDPDGPDLALGSVGWFDLTADVDCEVGYWTHPDARGRGVARRATEAVVAHAFGTLGVRRVRAFAAVDNVASRRVIEACGFELYGIERLGAWVRDGHVDMALYDRMGSPATTA</sequence>
<dbReference type="InterPro" id="IPR016181">
    <property type="entry name" value="Acyl_CoA_acyltransferase"/>
</dbReference>
<dbReference type="GO" id="GO:0005737">
    <property type="term" value="C:cytoplasm"/>
    <property type="evidence" value="ECO:0007669"/>
    <property type="project" value="TreeGrafter"/>
</dbReference>
<dbReference type="GO" id="GO:0008999">
    <property type="term" value="F:protein-N-terminal-alanine acetyltransferase activity"/>
    <property type="evidence" value="ECO:0007669"/>
    <property type="project" value="TreeGrafter"/>
</dbReference>
<dbReference type="PANTHER" id="PTHR43441">
    <property type="entry name" value="RIBOSOMAL-PROTEIN-SERINE ACETYLTRANSFERASE"/>
    <property type="match status" value="1"/>
</dbReference>
<dbReference type="InterPro" id="IPR000182">
    <property type="entry name" value="GNAT_dom"/>
</dbReference>